<gene>
    <name evidence="1" type="ORF">SAMN05421804_1041</name>
</gene>
<reference evidence="1 2" key="1">
    <citation type="submission" date="2016-10" db="EMBL/GenBank/DDBJ databases">
        <authorList>
            <person name="de Groot N.N."/>
        </authorList>
    </citation>
    <scope>NUCLEOTIDE SEQUENCE [LARGE SCALE GENOMIC DNA]</scope>
    <source>
        <strain evidence="1 2">CGMCC 1.5058</strain>
    </source>
</reference>
<protein>
    <submittedName>
        <fullName evidence="1">Uncharacterized protein</fullName>
    </submittedName>
</protein>
<proteinExistence type="predicted"/>
<dbReference type="AlphaFoldDB" id="A0A1G8MUT8"/>
<evidence type="ECO:0000313" key="1">
    <source>
        <dbReference type="EMBL" id="SDI71607.1"/>
    </source>
</evidence>
<accession>A0A1G8MUT8</accession>
<organism evidence="1 2">
    <name type="scientific">Proteiniclasticum ruminis</name>
    <dbReference type="NCBI Taxonomy" id="398199"/>
    <lineage>
        <taxon>Bacteria</taxon>
        <taxon>Bacillati</taxon>
        <taxon>Bacillota</taxon>
        <taxon>Clostridia</taxon>
        <taxon>Eubacteriales</taxon>
        <taxon>Clostridiaceae</taxon>
        <taxon>Proteiniclasticum</taxon>
    </lineage>
</organism>
<name>A0A1G8MUT8_9CLOT</name>
<sequence>MVMLGGVFLLLLVGLTFAEERAVLKVKQIEMKALLDFDYKLEGYYLLLLSGGLMVDEGVSYGSLEEYEVSEKPQGEFVIEFQKDTERVEIVGYYAGKERQRYEFRDKTGDSTE</sequence>
<dbReference type="Proteomes" id="UP000183255">
    <property type="component" value="Unassembled WGS sequence"/>
</dbReference>
<dbReference type="EMBL" id="FNDZ01000004">
    <property type="protein sequence ID" value="SDI71607.1"/>
    <property type="molecule type" value="Genomic_DNA"/>
</dbReference>
<evidence type="ECO:0000313" key="2">
    <source>
        <dbReference type="Proteomes" id="UP000183255"/>
    </source>
</evidence>